<sequence>MFEKLDGFRSPYEQVKLWLKPLQDAAHILSAPGPQTADCVRVQMQWLRTEIKQSYTRKEDTEMVENFERYTTGFWNGLFACYDTPYLPRTNNDHERFFRRTKIRHRRMTGLRSWNRYIWRSGEFVIWVDDALKQENLLKRLSRVDYESYLHERKGWESRLLEGTKRLRFRKDPNLYLNRLENRVCLLIGQA</sequence>
<protein>
    <submittedName>
        <fullName evidence="1">Transposase</fullName>
    </submittedName>
</protein>
<reference evidence="2" key="1">
    <citation type="submission" date="2011-11" db="EMBL/GenBank/DDBJ databases">
        <title>Complete sequence of Paenibacillus terrae HPL-003.</title>
        <authorList>
            <person name="Shin S.H."/>
            <person name="Kim S."/>
            <person name="Kim J.Y."/>
        </authorList>
    </citation>
    <scope>NUCLEOTIDE SEQUENCE [LARGE SCALE GENOMIC DNA]</scope>
    <source>
        <strain evidence="2">HPL-003</strain>
    </source>
</reference>
<gene>
    <name evidence="1" type="ordered locus">HPL003_02345</name>
</gene>
<accession>G7VZK8</accession>
<dbReference type="AlphaFoldDB" id="G7VZK8"/>
<dbReference type="eggNOG" id="ENOG502ZZSX">
    <property type="taxonomic scope" value="Bacteria"/>
</dbReference>
<proteinExistence type="predicted"/>
<dbReference type="KEGG" id="pta:HPL003_02345"/>
<dbReference type="HOGENOM" id="CLU_1516453_0_0_9"/>
<evidence type="ECO:0000313" key="1">
    <source>
        <dbReference type="EMBL" id="AET57250.1"/>
    </source>
</evidence>
<dbReference type="Proteomes" id="UP000005876">
    <property type="component" value="Chromosome"/>
</dbReference>
<dbReference type="EMBL" id="CP003107">
    <property type="protein sequence ID" value="AET57250.1"/>
    <property type="molecule type" value="Genomic_DNA"/>
</dbReference>
<name>G7VZK8_PAETH</name>
<organism evidence="1 2">
    <name type="scientific">Paenibacillus terrae (strain HPL-003)</name>
    <dbReference type="NCBI Taxonomy" id="985665"/>
    <lineage>
        <taxon>Bacteria</taxon>
        <taxon>Bacillati</taxon>
        <taxon>Bacillota</taxon>
        <taxon>Bacilli</taxon>
        <taxon>Bacillales</taxon>
        <taxon>Paenibacillaceae</taxon>
        <taxon>Paenibacillus</taxon>
    </lineage>
</organism>
<reference evidence="1 2" key="3">
    <citation type="journal article" date="2012" name="J. Bacteriol.">
        <title>Genome Sequence of Paenibacillus terrae HPL-003, a Xylanase-Producing Bacterium Isolated from Soil Found in Forest Residue.</title>
        <authorList>
            <person name="Shin S.H."/>
            <person name="Kim S."/>
            <person name="Kim J.Y."/>
            <person name="Song H.Y."/>
            <person name="Cho S.J."/>
            <person name="Kim D.R."/>
            <person name="Lee K.I."/>
            <person name="Lim H.K."/>
            <person name="Park N.J."/>
            <person name="Hwang I.T."/>
            <person name="Yang K.S."/>
        </authorList>
    </citation>
    <scope>NUCLEOTIDE SEQUENCE [LARGE SCALE GENOMIC DNA]</scope>
    <source>
        <strain evidence="1 2">HPL-003</strain>
    </source>
</reference>
<reference key="2">
    <citation type="submission" date="2011-11" db="EMBL/GenBank/DDBJ databases">
        <authorList>
            <person name="Shin S.H."/>
            <person name="Kim S."/>
            <person name="Kim J.Y."/>
        </authorList>
    </citation>
    <scope>NUCLEOTIDE SEQUENCE</scope>
    <source>
        <strain>HPL-003</strain>
    </source>
</reference>
<evidence type="ECO:0000313" key="2">
    <source>
        <dbReference type="Proteomes" id="UP000005876"/>
    </source>
</evidence>